<dbReference type="PANTHER" id="PTHR43080">
    <property type="entry name" value="CBS DOMAIN-CONTAINING PROTEIN CBSX3, MITOCHONDRIAL"/>
    <property type="match status" value="1"/>
</dbReference>
<sequence>MKVKDVMSAPVVAVPPASTVRDVAKHMDYSGVGCVLVTDGQSALGVVTDRDLVLRALAPGLPADTPVAEVMTPAPVTARPGDELDLAFEVFRRNAFRRLPVVEDGQVIGMLTLDDLLLHLHQVGGDLLKPVVAEISEPQHPRHGAS</sequence>
<dbReference type="EMBL" id="JAKRKC020000002">
    <property type="protein sequence ID" value="MCK2219457.1"/>
    <property type="molecule type" value="Genomic_DNA"/>
</dbReference>
<dbReference type="SUPFAM" id="SSF54631">
    <property type="entry name" value="CBS-domain pair"/>
    <property type="match status" value="1"/>
</dbReference>
<dbReference type="InterPro" id="IPR000644">
    <property type="entry name" value="CBS_dom"/>
</dbReference>
<dbReference type="Pfam" id="PF00571">
    <property type="entry name" value="CBS"/>
    <property type="match status" value="2"/>
</dbReference>
<dbReference type="SMART" id="SM00116">
    <property type="entry name" value="CBS"/>
    <property type="match status" value="2"/>
</dbReference>
<protein>
    <submittedName>
        <fullName evidence="4">CBS domain-containing protein</fullName>
    </submittedName>
</protein>
<dbReference type="PANTHER" id="PTHR43080:SF2">
    <property type="entry name" value="CBS DOMAIN-CONTAINING PROTEIN"/>
    <property type="match status" value="1"/>
</dbReference>
<dbReference type="PROSITE" id="PS51371">
    <property type="entry name" value="CBS"/>
    <property type="match status" value="2"/>
</dbReference>
<comment type="caution">
    <text evidence="4">The sequence shown here is derived from an EMBL/GenBank/DDBJ whole genome shotgun (WGS) entry which is preliminary data.</text>
</comment>
<evidence type="ECO:0000259" key="3">
    <source>
        <dbReference type="PROSITE" id="PS51371"/>
    </source>
</evidence>
<reference evidence="4 5" key="1">
    <citation type="submission" date="2022-04" db="EMBL/GenBank/DDBJ databases">
        <title>Genome draft of Actinomadura sp. ATCC 31491.</title>
        <authorList>
            <person name="Shi X."/>
            <person name="Du Y."/>
        </authorList>
    </citation>
    <scope>NUCLEOTIDE SEQUENCE [LARGE SCALE GENOMIC DNA]</scope>
    <source>
        <strain evidence="4 5">ATCC 31491</strain>
    </source>
</reference>
<keyword evidence="1 2" id="KW-0129">CBS domain</keyword>
<dbReference type="InterPro" id="IPR046342">
    <property type="entry name" value="CBS_dom_sf"/>
</dbReference>
<feature type="domain" description="CBS" evidence="3">
    <location>
        <begin position="7"/>
        <end position="65"/>
    </location>
</feature>
<organism evidence="4 5">
    <name type="scientific">Actinomadura luzonensis</name>
    <dbReference type="NCBI Taxonomy" id="2805427"/>
    <lineage>
        <taxon>Bacteria</taxon>
        <taxon>Bacillati</taxon>
        <taxon>Actinomycetota</taxon>
        <taxon>Actinomycetes</taxon>
        <taxon>Streptosporangiales</taxon>
        <taxon>Thermomonosporaceae</taxon>
        <taxon>Actinomadura</taxon>
    </lineage>
</organism>
<evidence type="ECO:0000313" key="5">
    <source>
        <dbReference type="Proteomes" id="UP001317259"/>
    </source>
</evidence>
<dbReference type="InterPro" id="IPR051257">
    <property type="entry name" value="Diverse_CBS-Domain"/>
</dbReference>
<gene>
    <name evidence="4" type="ORF">MF672_037520</name>
</gene>
<dbReference type="Proteomes" id="UP001317259">
    <property type="component" value="Unassembled WGS sequence"/>
</dbReference>
<name>A0ABT0G4G3_9ACTN</name>
<keyword evidence="5" id="KW-1185">Reference proteome</keyword>
<evidence type="ECO:0000256" key="2">
    <source>
        <dbReference type="PROSITE-ProRule" id="PRU00703"/>
    </source>
</evidence>
<feature type="domain" description="CBS" evidence="3">
    <location>
        <begin position="71"/>
        <end position="127"/>
    </location>
</feature>
<evidence type="ECO:0000256" key="1">
    <source>
        <dbReference type="ARBA" id="ARBA00023122"/>
    </source>
</evidence>
<dbReference type="RefSeq" id="WP_242381457.1">
    <property type="nucleotide sequence ID" value="NZ_JAKRKC020000002.1"/>
</dbReference>
<accession>A0ABT0G4G3</accession>
<proteinExistence type="predicted"/>
<dbReference type="Gene3D" id="3.10.580.10">
    <property type="entry name" value="CBS-domain"/>
    <property type="match status" value="1"/>
</dbReference>
<evidence type="ECO:0000313" key="4">
    <source>
        <dbReference type="EMBL" id="MCK2219457.1"/>
    </source>
</evidence>